<organism evidence="2 3">
    <name type="scientific">Vitrella brassicaformis (strain CCMP3155)</name>
    <dbReference type="NCBI Taxonomy" id="1169540"/>
    <lineage>
        <taxon>Eukaryota</taxon>
        <taxon>Sar</taxon>
        <taxon>Alveolata</taxon>
        <taxon>Colpodellida</taxon>
        <taxon>Vitrellaceae</taxon>
        <taxon>Vitrella</taxon>
    </lineage>
</organism>
<dbReference type="GO" id="GO:0002161">
    <property type="term" value="F:aminoacyl-tRNA deacylase activity"/>
    <property type="evidence" value="ECO:0007669"/>
    <property type="project" value="InterPro"/>
</dbReference>
<dbReference type="OrthoDB" id="422277at2759"/>
<dbReference type="InterPro" id="IPR036754">
    <property type="entry name" value="YbaK/aa-tRNA-synt-asso_dom_sf"/>
</dbReference>
<name>A0A0G4EHC2_VITBC</name>
<evidence type="ECO:0000259" key="1">
    <source>
        <dbReference type="Pfam" id="PF04073"/>
    </source>
</evidence>
<dbReference type="InterPro" id="IPR007214">
    <property type="entry name" value="YbaK/aa-tRNA-synth-assoc-dom"/>
</dbReference>
<dbReference type="Proteomes" id="UP000041254">
    <property type="component" value="Unassembled WGS sequence"/>
</dbReference>
<keyword evidence="3" id="KW-1185">Reference proteome</keyword>
<dbReference type="PANTHER" id="PTHR30411">
    <property type="entry name" value="CYTOPLASMIC PROTEIN"/>
    <property type="match status" value="1"/>
</dbReference>
<dbReference type="OMA" id="DVASTKW"/>
<protein>
    <recommendedName>
        <fullName evidence="1">YbaK/aminoacyl-tRNA synthetase-associated domain-containing protein</fullName>
    </recommendedName>
</protein>
<dbReference type="Gene3D" id="3.90.960.10">
    <property type="entry name" value="YbaK/aminoacyl-tRNA synthetase-associated domain"/>
    <property type="match status" value="1"/>
</dbReference>
<sequence>MGSLEESSAASDAEGTSTAATAYLSEHNVPFEKISVTYEKPDGGESLCDVLARQMNTEPDKLVKTMVFKYGVDSPCLVLMHGHKQVDKKKLARELGASVKNVKPADADMAARFTGYDFGGTSPFGTREAMAVYMEEGIREMELVYINGGSRQLVLRMAVDDLIRTLQPTVADLAAE</sequence>
<dbReference type="AlphaFoldDB" id="A0A0G4EHC2"/>
<dbReference type="SUPFAM" id="SSF55826">
    <property type="entry name" value="YbaK/ProRS associated domain"/>
    <property type="match status" value="1"/>
</dbReference>
<dbReference type="VEuPathDB" id="CryptoDB:Vbra_11813"/>
<dbReference type="InParanoid" id="A0A0G4EHC2"/>
<proteinExistence type="predicted"/>
<dbReference type="Pfam" id="PF04073">
    <property type="entry name" value="tRNA_edit"/>
    <property type="match status" value="1"/>
</dbReference>
<feature type="domain" description="YbaK/aminoacyl-tRNA synthetase-associated" evidence="1">
    <location>
        <begin position="49"/>
        <end position="164"/>
    </location>
</feature>
<dbReference type="PANTHER" id="PTHR30411:SF0">
    <property type="entry name" value="CYS-TRNA(PRO)_CYS-TRNA(CYS) DEACYLASE YBAK"/>
    <property type="match status" value="1"/>
</dbReference>
<reference evidence="2 3" key="1">
    <citation type="submission" date="2014-11" db="EMBL/GenBank/DDBJ databases">
        <authorList>
            <person name="Zhu J."/>
            <person name="Qi W."/>
            <person name="Song R."/>
        </authorList>
    </citation>
    <scope>NUCLEOTIDE SEQUENCE [LARGE SCALE GENOMIC DNA]</scope>
</reference>
<evidence type="ECO:0000313" key="3">
    <source>
        <dbReference type="Proteomes" id="UP000041254"/>
    </source>
</evidence>
<gene>
    <name evidence="2" type="ORF">Vbra_11813</name>
</gene>
<evidence type="ECO:0000313" key="2">
    <source>
        <dbReference type="EMBL" id="CEL95383.1"/>
    </source>
</evidence>
<dbReference type="EMBL" id="CDMY01000227">
    <property type="protein sequence ID" value="CEL95383.1"/>
    <property type="molecule type" value="Genomic_DNA"/>
</dbReference>
<accession>A0A0G4EHC2</accession>